<feature type="domain" description="Fibronectin type-III" evidence="6">
    <location>
        <begin position="211"/>
        <end position="311"/>
    </location>
</feature>
<evidence type="ECO:0000256" key="1">
    <source>
        <dbReference type="ARBA" id="ARBA00022737"/>
    </source>
</evidence>
<feature type="chain" id="PRO_5018321590" description="Fibronectin type-III domain-containing protein" evidence="5">
    <location>
        <begin position="37"/>
        <end position="1130"/>
    </location>
</feature>
<dbReference type="Proteomes" id="UP000280444">
    <property type="component" value="Unassembled WGS sequence"/>
</dbReference>
<dbReference type="SMART" id="SM00060">
    <property type="entry name" value="FN3"/>
    <property type="match status" value="5"/>
</dbReference>
<feature type="domain" description="Fibronectin type-III" evidence="6">
    <location>
        <begin position="548"/>
        <end position="646"/>
    </location>
</feature>
<dbReference type="PANTHER" id="PTHR46708">
    <property type="entry name" value="TENASCIN"/>
    <property type="match status" value="1"/>
</dbReference>
<keyword evidence="3" id="KW-0624">Polysaccharide degradation</keyword>
<feature type="compositionally biased region" description="Pro residues" evidence="4">
    <location>
        <begin position="183"/>
        <end position="196"/>
    </location>
</feature>
<feature type="compositionally biased region" description="Polar residues" evidence="4">
    <location>
        <begin position="1078"/>
        <end position="1094"/>
    </location>
</feature>
<keyword evidence="5" id="KW-0732">Signal</keyword>
<feature type="compositionally biased region" description="Pro residues" evidence="4">
    <location>
        <begin position="1029"/>
        <end position="1053"/>
    </location>
</feature>
<organism evidence="7 8">
    <name type="scientific">Schaalia canis</name>
    <dbReference type="NCBI Taxonomy" id="100469"/>
    <lineage>
        <taxon>Bacteria</taxon>
        <taxon>Bacillati</taxon>
        <taxon>Actinomycetota</taxon>
        <taxon>Actinomycetes</taxon>
        <taxon>Actinomycetales</taxon>
        <taxon>Actinomycetaceae</taxon>
        <taxon>Schaalia</taxon>
    </lineage>
</organism>
<dbReference type="AlphaFoldDB" id="A0A3P1SFP9"/>
<sequence length="1130" mass="118083">MAIRLTSRSRSALRAGLATVTLSALLFTSAVMPAHAADAGPTDTGITWTESTHQFAAQNVSITADHTTLTVNWEPAAGFTHNYRVTVKQDSRIAIARYLKRGPLQLGAPTVVPGTEYTVTIEAIDAWDIDPIAGTAITSSPFSLTPEAAPPSPNDPSEPGDSPAPGESPAPGANGGGEQTPPGNQPPTSPDSPHTPPSSGNETAPTGVPSAPQGVIAGILSDTSVGVNFLPPKNPGNSTVHSYIVRLTPTDNSPSIETTLSEAHELASKYVIVENLIPGKTYKVEVAAKNNAGVGPFATPDYETVTLTPTPNTTLAVSVPTGQKIDALDPSTPTTFTVAGTGYTGEAASTNGVDVVISDTELWRPGIFPIPEFVKQVHIAPAQIVNGAFSTTVTLDLTTDKIDLGREYVIGTLAAGASQLSERRLDEGTEFSFAPAAPKNPVLSLSGKNGVRIVWDRPTDARITSYSVKLYRVVDGQEVYANQREVGKALNAVEFFGLKDGVYVATVQSEIQDSSSFFAPPLRSVLVRTGQVTIQTASTPDADMVPAAPKGLNLRLALKDATALEASWLEPSHKPGGKVTNYDIELRGSDQSVRTLKADMNDPLPEFMTIKDLKLGVTYTFTVRAQNAHGWSAWSEPSNPITIPANLDDFAMTPPSEVFASVDKDTSKATVQWIRSGYEPKNGRWLVRIECVTSCPTGFKSFIKDAPTDTDFVVLDNLRPGVYKASLKLVDGARSSAVVVSNNFTVGTPAVVPNPQITVTPTENIDPAAATTFTVTATGYLGSSASRGIYVVVADPSVWTPGKAPTTSALATFAGATWVKPHEIRDGSFTATVTVPAGTFDRAKSYVVGTMAAHELSISDRSMDAGTAISFVTAPAPKPEPQPEPQPGPGTQPGPNPNPKPGPDPKPQPQPGPGTQPSPKPGPGTPDASVHVMTNGATVNSFVMGEEANVDLVFTQAKEGSTWKVSLHSTPVELGTIVVKNGKATLKIPAAVAATFTAGDHTLVITPVSDKTAKEIRLPWKVSQAPAKPQKPTPPAVTPPSKVPPTVVPPTVVPPKADAPKVQAPSSTDKPSVAKPSDSATPKVTQQASPSGKSASPRLASTGAETAPIALLGLLLLGVGVLTRRSVRQS</sequence>
<dbReference type="Gene3D" id="2.60.40.230">
    <property type="entry name" value="Neocarzinostatin-like"/>
    <property type="match status" value="1"/>
</dbReference>
<dbReference type="GO" id="GO:0000272">
    <property type="term" value="P:polysaccharide catabolic process"/>
    <property type="evidence" value="ECO:0007669"/>
    <property type="project" value="UniProtKB-KW"/>
</dbReference>
<dbReference type="InterPro" id="IPR013783">
    <property type="entry name" value="Ig-like_fold"/>
</dbReference>
<dbReference type="OrthoDB" id="5241356at2"/>
<feature type="compositionally biased region" description="Low complexity" evidence="4">
    <location>
        <begin position="1054"/>
        <end position="1065"/>
    </location>
</feature>
<dbReference type="InterPro" id="IPR050991">
    <property type="entry name" value="ECM_Regulatory_Proteins"/>
</dbReference>
<dbReference type="CDD" id="cd00063">
    <property type="entry name" value="FN3"/>
    <property type="match status" value="3"/>
</dbReference>
<evidence type="ECO:0000256" key="2">
    <source>
        <dbReference type="ARBA" id="ARBA00023295"/>
    </source>
</evidence>
<evidence type="ECO:0000313" key="8">
    <source>
        <dbReference type="Proteomes" id="UP000280444"/>
    </source>
</evidence>
<keyword evidence="2" id="KW-0378">Hydrolase</keyword>
<comment type="caution">
    <text evidence="7">The sequence shown here is derived from an EMBL/GenBank/DDBJ whole genome shotgun (WGS) entry which is preliminary data.</text>
</comment>
<keyword evidence="8" id="KW-1185">Reference proteome</keyword>
<proteinExistence type="predicted"/>
<dbReference type="InterPro" id="IPR003961">
    <property type="entry name" value="FN3_dom"/>
</dbReference>
<dbReference type="SUPFAM" id="SSF49265">
    <property type="entry name" value="Fibronectin type III"/>
    <property type="match status" value="3"/>
</dbReference>
<dbReference type="Pfam" id="PF00041">
    <property type="entry name" value="fn3"/>
    <property type="match status" value="2"/>
</dbReference>
<feature type="compositionally biased region" description="Pro residues" evidence="4">
    <location>
        <begin position="876"/>
        <end position="924"/>
    </location>
</feature>
<feature type="signal peptide" evidence="5">
    <location>
        <begin position="1"/>
        <end position="36"/>
    </location>
</feature>
<name>A0A3P1SFP9_9ACTO</name>
<feature type="region of interest" description="Disordered" evidence="4">
    <location>
        <begin position="138"/>
        <end position="214"/>
    </location>
</feature>
<accession>A0A3P1SFP9</accession>
<gene>
    <name evidence="7" type="ORF">EII11_02750</name>
</gene>
<dbReference type="Gene3D" id="2.60.40.10">
    <property type="entry name" value="Immunoglobulins"/>
    <property type="match status" value="2"/>
</dbReference>
<evidence type="ECO:0000259" key="6">
    <source>
        <dbReference type="PROSITE" id="PS50853"/>
    </source>
</evidence>
<dbReference type="PANTHER" id="PTHR46708:SF2">
    <property type="entry name" value="FIBRONECTIN TYPE-III DOMAIN-CONTAINING PROTEIN"/>
    <property type="match status" value="1"/>
</dbReference>
<feature type="compositionally biased region" description="Low complexity" evidence="4">
    <location>
        <begin position="157"/>
        <end position="172"/>
    </location>
</feature>
<dbReference type="EMBL" id="RQZF01000002">
    <property type="protein sequence ID" value="RRC95807.1"/>
    <property type="molecule type" value="Genomic_DNA"/>
</dbReference>
<feature type="region of interest" description="Disordered" evidence="4">
    <location>
        <begin position="1019"/>
        <end position="1101"/>
    </location>
</feature>
<dbReference type="RefSeq" id="WP_124868411.1">
    <property type="nucleotide sequence ID" value="NZ_RQZF01000002.1"/>
</dbReference>
<evidence type="ECO:0000256" key="4">
    <source>
        <dbReference type="SAM" id="MobiDB-lite"/>
    </source>
</evidence>
<dbReference type="PROSITE" id="PS50853">
    <property type="entry name" value="FN3"/>
    <property type="match status" value="2"/>
</dbReference>
<evidence type="ECO:0000313" key="7">
    <source>
        <dbReference type="EMBL" id="RRC95807.1"/>
    </source>
</evidence>
<keyword evidence="1" id="KW-0677">Repeat</keyword>
<evidence type="ECO:0000256" key="3">
    <source>
        <dbReference type="ARBA" id="ARBA00023326"/>
    </source>
</evidence>
<dbReference type="InterPro" id="IPR036116">
    <property type="entry name" value="FN3_sf"/>
</dbReference>
<evidence type="ECO:0000256" key="5">
    <source>
        <dbReference type="SAM" id="SignalP"/>
    </source>
</evidence>
<feature type="region of interest" description="Disordered" evidence="4">
    <location>
        <begin position="873"/>
        <end position="931"/>
    </location>
</feature>
<protein>
    <recommendedName>
        <fullName evidence="6">Fibronectin type-III domain-containing protein</fullName>
    </recommendedName>
</protein>
<keyword evidence="2" id="KW-0326">Glycosidase</keyword>
<keyword evidence="3" id="KW-0119">Carbohydrate metabolism</keyword>
<dbReference type="GO" id="GO:0016798">
    <property type="term" value="F:hydrolase activity, acting on glycosyl bonds"/>
    <property type="evidence" value="ECO:0007669"/>
    <property type="project" value="UniProtKB-KW"/>
</dbReference>
<reference evidence="7 8" key="1">
    <citation type="submission" date="2018-11" db="EMBL/GenBank/DDBJ databases">
        <title>Genomes From Bacteria Associated with the Canine Oral Cavity: a Test Case for Automated Genome-Based Taxonomic Assignment.</title>
        <authorList>
            <person name="Coil D.A."/>
            <person name="Jospin G."/>
            <person name="Darling A.E."/>
            <person name="Wallis C."/>
            <person name="Davis I.J."/>
            <person name="Harris S."/>
            <person name="Eisen J.A."/>
            <person name="Holcombe L.J."/>
            <person name="O'Flynn C."/>
        </authorList>
    </citation>
    <scope>NUCLEOTIDE SEQUENCE [LARGE SCALE GENOMIC DNA]</scope>
    <source>
        <strain evidence="7 8">OH770</strain>
    </source>
</reference>